<evidence type="ECO:0000313" key="3">
    <source>
        <dbReference type="Proteomes" id="UP000001568"/>
    </source>
</evidence>
<reference evidence="2 3" key="1">
    <citation type="journal article" date="2007" name="Proc. Natl. Acad. Sci. U.S.A.">
        <title>The tiny eukaryote Ostreococcus provides genomic insights into the paradox of plankton speciation.</title>
        <authorList>
            <person name="Palenik B."/>
            <person name="Grimwood J."/>
            <person name="Aerts A."/>
            <person name="Rouze P."/>
            <person name="Salamov A."/>
            <person name="Putnam N."/>
            <person name="Dupont C."/>
            <person name="Jorgensen R."/>
            <person name="Derelle E."/>
            <person name="Rombauts S."/>
            <person name="Zhou K."/>
            <person name="Otillar R."/>
            <person name="Merchant S.S."/>
            <person name="Podell S."/>
            <person name="Gaasterland T."/>
            <person name="Napoli C."/>
            <person name="Gendler K."/>
            <person name="Manuell A."/>
            <person name="Tai V."/>
            <person name="Vallon O."/>
            <person name="Piganeau G."/>
            <person name="Jancek S."/>
            <person name="Heijde M."/>
            <person name="Jabbari K."/>
            <person name="Bowler C."/>
            <person name="Lohr M."/>
            <person name="Robbens S."/>
            <person name="Werner G."/>
            <person name="Dubchak I."/>
            <person name="Pazour G.J."/>
            <person name="Ren Q."/>
            <person name="Paulsen I."/>
            <person name="Delwiche C."/>
            <person name="Schmutz J."/>
            <person name="Rokhsar D."/>
            <person name="Van de Peer Y."/>
            <person name="Moreau H."/>
            <person name="Grigoriev I.V."/>
        </authorList>
    </citation>
    <scope>NUCLEOTIDE SEQUENCE [LARGE SCALE GENOMIC DNA]</scope>
    <source>
        <strain evidence="2 3">CCE9901</strain>
    </source>
</reference>
<proteinExistence type="predicted"/>
<dbReference type="Proteomes" id="UP000001568">
    <property type="component" value="Chromosome 18"/>
</dbReference>
<dbReference type="RefSeq" id="XP_001422303.1">
    <property type="nucleotide sequence ID" value="XM_001422266.1"/>
</dbReference>
<sequence>MRWLRGRGVKAIMCVALVAGFAKVPDLHVNKYTMTQTLQGDGFGSQFQNITSTAAALHVNKCTMTQTLQGDGFGSQFQNIISTAVFAQTLNKHFCVTPIESMEHNYDNRSTFLREVSELINLPVLSSQEDMDIEKCEVKKGWLDSYIVQEANQLDVRTKLGNIRKQFLGNKRSLSELRKHAAVHIRRQNSFDNRNTVSHDEVVCFVMREILTQNSNIQFHVFSQGDISEFWRYQNDSRIVLRLDEPINVTFTEMVVAKILVTATSSFSYAAALLSEGEIWAPRPFWHNYPSFWKTYQLSRTLSNFETCLP</sequence>
<accession>A4SA96</accession>
<keyword evidence="3" id="KW-1185">Reference proteome</keyword>
<feature type="chain" id="PRO_5002673170" description="Fucosyltransferase" evidence="1">
    <location>
        <begin position="23"/>
        <end position="310"/>
    </location>
</feature>
<organism evidence="2 3">
    <name type="scientific">Ostreococcus lucimarinus (strain CCE9901)</name>
    <dbReference type="NCBI Taxonomy" id="436017"/>
    <lineage>
        <taxon>Eukaryota</taxon>
        <taxon>Viridiplantae</taxon>
        <taxon>Chlorophyta</taxon>
        <taxon>Mamiellophyceae</taxon>
        <taxon>Mamiellales</taxon>
        <taxon>Bathycoccaceae</taxon>
        <taxon>Ostreococcus</taxon>
    </lineage>
</organism>
<keyword evidence="1" id="KW-0732">Signal</keyword>
<dbReference type="Gramene" id="ABP00620">
    <property type="protein sequence ID" value="ABP00620"/>
    <property type="gene ID" value="OSTLU_18825"/>
</dbReference>
<dbReference type="EMBL" id="CP000598">
    <property type="protein sequence ID" value="ABP00620.1"/>
    <property type="molecule type" value="Genomic_DNA"/>
</dbReference>
<dbReference type="AlphaFoldDB" id="A4SA96"/>
<dbReference type="GeneID" id="5006370"/>
<name>A4SA96_OSTLU</name>
<gene>
    <name evidence="2" type="ORF">OSTLU_18825</name>
</gene>
<evidence type="ECO:0000313" key="2">
    <source>
        <dbReference type="EMBL" id="ABP00620.1"/>
    </source>
</evidence>
<feature type="signal peptide" evidence="1">
    <location>
        <begin position="1"/>
        <end position="22"/>
    </location>
</feature>
<evidence type="ECO:0000256" key="1">
    <source>
        <dbReference type="SAM" id="SignalP"/>
    </source>
</evidence>
<protein>
    <recommendedName>
        <fullName evidence="4">Fucosyltransferase</fullName>
    </recommendedName>
</protein>
<dbReference type="HOGENOM" id="CLU_898314_0_0_1"/>
<evidence type="ECO:0008006" key="4">
    <source>
        <dbReference type="Google" id="ProtNLM"/>
    </source>
</evidence>
<dbReference type="KEGG" id="olu:OSTLU_18825"/>